<accession>A0A8H3CUK6</accession>
<evidence type="ECO:0000313" key="1">
    <source>
        <dbReference type="EMBL" id="CAE6496343.1"/>
    </source>
</evidence>
<dbReference type="AlphaFoldDB" id="A0A8H3CUK6"/>
<proteinExistence type="predicted"/>
<organism evidence="1 2">
    <name type="scientific">Rhizoctonia solani</name>
    <dbReference type="NCBI Taxonomy" id="456999"/>
    <lineage>
        <taxon>Eukaryota</taxon>
        <taxon>Fungi</taxon>
        <taxon>Dikarya</taxon>
        <taxon>Basidiomycota</taxon>
        <taxon>Agaricomycotina</taxon>
        <taxon>Agaricomycetes</taxon>
        <taxon>Cantharellales</taxon>
        <taxon>Ceratobasidiaceae</taxon>
        <taxon>Rhizoctonia</taxon>
    </lineage>
</organism>
<evidence type="ECO:0000313" key="2">
    <source>
        <dbReference type="Proteomes" id="UP000663843"/>
    </source>
</evidence>
<reference evidence="1" key="1">
    <citation type="submission" date="2021-01" db="EMBL/GenBank/DDBJ databases">
        <authorList>
            <person name="Kaushik A."/>
        </authorList>
    </citation>
    <scope>NUCLEOTIDE SEQUENCE</scope>
    <source>
        <strain evidence="1">AG2-2IIIB</strain>
    </source>
</reference>
<comment type="caution">
    <text evidence="1">The sequence shown here is derived from an EMBL/GenBank/DDBJ whole genome shotgun (WGS) entry which is preliminary data.</text>
</comment>
<protein>
    <submittedName>
        <fullName evidence="1">Uncharacterized protein</fullName>
    </submittedName>
</protein>
<dbReference type="Proteomes" id="UP000663843">
    <property type="component" value="Unassembled WGS sequence"/>
</dbReference>
<gene>
    <name evidence="1" type="ORF">RDB_LOCUS134827</name>
</gene>
<dbReference type="EMBL" id="CAJMWT010004792">
    <property type="protein sequence ID" value="CAE6496343.1"/>
    <property type="molecule type" value="Genomic_DNA"/>
</dbReference>
<sequence length="72" mass="8543">MLEMGDVIWGEVRHHPPSHTLWYFLACFSHNLRLWLDTSSMQMYDGGDRTDPERSTRLMFPRLEALTYTLLV</sequence>
<name>A0A8H3CUK6_9AGAM</name>